<protein>
    <submittedName>
        <fullName evidence="1">tRNA pseudouridine(38-40) synthase TruA</fullName>
        <ecNumber evidence="1">5.4.99.12</ecNumber>
    </submittedName>
</protein>
<name>A0AC61QVY5_9FIRM</name>
<accession>A0AC61QVY5</accession>
<dbReference type="Proteomes" id="UP000307720">
    <property type="component" value="Unassembled WGS sequence"/>
</dbReference>
<dbReference type="EMBL" id="SRZB01000081">
    <property type="protein sequence ID" value="TGX96171.1"/>
    <property type="molecule type" value="Genomic_DNA"/>
</dbReference>
<evidence type="ECO:0000313" key="2">
    <source>
        <dbReference type="Proteomes" id="UP000307720"/>
    </source>
</evidence>
<keyword evidence="2" id="KW-1185">Reference proteome</keyword>
<sequence>MNYRMLVQYDGTRYAGWQRQPMGKDTIQGKLEAALGRMTGERIEISGAGRTDAGVHARGQVANVHLPEGYSAEGVRDYLNCYLPEDICVTEMSEVSERFHSRLNAGAKTYLYRISTNTTKNVFERKYIYDLDETLDVGRMKMAADYLIGEHDFQGFCAKKIKKSTIRKLYSVEFRELPGELQISYRGSGFLYHMVRILTGTLIEVGKYERTPESVQEVLRARERAKAGYTAPAKGLCLMRVEY</sequence>
<reference evidence="1" key="1">
    <citation type="submission" date="2019-04" db="EMBL/GenBank/DDBJ databases">
        <title>Microbes associate with the intestines of laboratory mice.</title>
        <authorList>
            <person name="Navarre W."/>
            <person name="Wong E."/>
            <person name="Huang K."/>
            <person name="Tropini C."/>
            <person name="Ng K."/>
            <person name="Yu B."/>
        </authorList>
    </citation>
    <scope>NUCLEOTIDE SEQUENCE</scope>
    <source>
        <strain evidence="1">NM72_1-8</strain>
    </source>
</reference>
<dbReference type="EC" id="5.4.99.12" evidence="1"/>
<gene>
    <name evidence="1" type="primary">truA</name>
    <name evidence="1" type="ORF">E5357_17120</name>
</gene>
<comment type="caution">
    <text evidence="1">The sequence shown here is derived from an EMBL/GenBank/DDBJ whole genome shotgun (WGS) entry which is preliminary data.</text>
</comment>
<evidence type="ECO:0000313" key="1">
    <source>
        <dbReference type="EMBL" id="TGX96171.1"/>
    </source>
</evidence>
<proteinExistence type="predicted"/>
<keyword evidence="1" id="KW-0413">Isomerase</keyword>
<organism evidence="1 2">
    <name type="scientific">Hominisplanchenecus murintestinalis</name>
    <dbReference type="NCBI Taxonomy" id="2941517"/>
    <lineage>
        <taxon>Bacteria</taxon>
        <taxon>Bacillati</taxon>
        <taxon>Bacillota</taxon>
        <taxon>Clostridia</taxon>
        <taxon>Lachnospirales</taxon>
        <taxon>Lachnospiraceae</taxon>
        <taxon>Hominisplanchenecus</taxon>
    </lineage>
</organism>